<dbReference type="AlphaFoldDB" id="A0A099NQV3"/>
<sequence>MENMIQQLSLKNTVFQSDRLGVELSYKASARSLLDKKCIVLFDSINIKFLESKAIKLIKTCLIYDIESYSYYSNKLNSNEPLLTPEFNNALWNLLQVKVTSNSNIALNVFSAFSNIINVYMIDIPYKKTKLVSERKEESV</sequence>
<gene>
    <name evidence="2" type="ORF">JL09_g6434</name>
</gene>
<dbReference type="HOGENOM" id="CLU_1839886_0_0_1"/>
<dbReference type="VEuPathDB" id="FungiDB:C5L36_0B11400"/>
<evidence type="ECO:0000313" key="2">
    <source>
        <dbReference type="EMBL" id="KGK34419.1"/>
    </source>
</evidence>
<evidence type="ECO:0000313" key="3">
    <source>
        <dbReference type="Proteomes" id="UP000029867"/>
    </source>
</evidence>
<feature type="domain" description="Helicase Sen1 N-terminal" evidence="1">
    <location>
        <begin position="46"/>
        <end position="130"/>
    </location>
</feature>
<dbReference type="InterPro" id="IPR024481">
    <property type="entry name" value="Helicase_Sen1_N"/>
</dbReference>
<evidence type="ECO:0000259" key="1">
    <source>
        <dbReference type="Pfam" id="PF12726"/>
    </source>
</evidence>
<name>A0A099NQV3_PICKU</name>
<comment type="caution">
    <text evidence="2">The sequence shown here is derived from an EMBL/GenBank/DDBJ whole genome shotgun (WGS) entry which is preliminary data.</text>
</comment>
<accession>A0A099NQV3</accession>
<feature type="non-terminal residue" evidence="2">
    <location>
        <position position="140"/>
    </location>
</feature>
<protein>
    <recommendedName>
        <fullName evidence="1">Helicase Sen1 N-terminal domain-containing protein</fullName>
    </recommendedName>
</protein>
<reference evidence="3" key="1">
    <citation type="journal article" date="2014" name="Microb. Cell Fact.">
        <title>Exploiting Issatchenkia orientalis SD108 for succinic acid production.</title>
        <authorList>
            <person name="Xiao H."/>
            <person name="Shao Z."/>
            <person name="Jiang Y."/>
            <person name="Dole S."/>
            <person name="Zhao H."/>
        </authorList>
    </citation>
    <scope>NUCLEOTIDE SEQUENCE [LARGE SCALE GENOMIC DNA]</scope>
    <source>
        <strain evidence="3">SD108</strain>
    </source>
</reference>
<proteinExistence type="predicted"/>
<dbReference type="Proteomes" id="UP000029867">
    <property type="component" value="Unassembled WGS sequence"/>
</dbReference>
<organism evidence="2 3">
    <name type="scientific">Pichia kudriavzevii</name>
    <name type="common">Yeast</name>
    <name type="synonym">Issatchenkia orientalis</name>
    <dbReference type="NCBI Taxonomy" id="4909"/>
    <lineage>
        <taxon>Eukaryota</taxon>
        <taxon>Fungi</taxon>
        <taxon>Dikarya</taxon>
        <taxon>Ascomycota</taxon>
        <taxon>Saccharomycotina</taxon>
        <taxon>Pichiomycetes</taxon>
        <taxon>Pichiales</taxon>
        <taxon>Pichiaceae</taxon>
        <taxon>Pichia</taxon>
    </lineage>
</organism>
<dbReference type="EMBL" id="JQFK01001663">
    <property type="protein sequence ID" value="KGK34419.1"/>
    <property type="molecule type" value="Genomic_DNA"/>
</dbReference>
<dbReference type="Pfam" id="PF12726">
    <property type="entry name" value="SEN1_N"/>
    <property type="match status" value="1"/>
</dbReference>